<keyword evidence="2" id="KW-1133">Transmembrane helix</keyword>
<organism evidence="3 4">
    <name type="scientific">Castellaniella defragrans</name>
    <name type="common">Alcaligenes defragrans</name>
    <dbReference type="NCBI Taxonomy" id="75697"/>
    <lineage>
        <taxon>Bacteria</taxon>
        <taxon>Pseudomonadati</taxon>
        <taxon>Pseudomonadota</taxon>
        <taxon>Betaproteobacteria</taxon>
        <taxon>Burkholderiales</taxon>
        <taxon>Alcaligenaceae</taxon>
        <taxon>Castellaniella</taxon>
    </lineage>
</organism>
<sequence>MSAFLRLSRRARPGAFSGRIRRVLPGAPSFGAVREPSRPGVPHAPVLLSSRPVPSTRSGQRGQAMVEYVIVVALVAVAAIAVYQLFGQVIRAQTAAMAREIAGEDGSEQSRIAQTAAESAAAQAAAKSLKSFTGNAAAGQ</sequence>
<keyword evidence="2" id="KW-0472">Membrane</keyword>
<feature type="transmembrane region" description="Helical" evidence="2">
    <location>
        <begin position="65"/>
        <end position="86"/>
    </location>
</feature>
<dbReference type="EMBL" id="JACHIB010000013">
    <property type="protein sequence ID" value="MBB6084276.1"/>
    <property type="molecule type" value="Genomic_DNA"/>
</dbReference>
<feature type="region of interest" description="Disordered" evidence="1">
    <location>
        <begin position="34"/>
        <end position="56"/>
    </location>
</feature>
<evidence type="ECO:0000256" key="2">
    <source>
        <dbReference type="SAM" id="Phobius"/>
    </source>
</evidence>
<name>A0A7W9WNY7_CASDE</name>
<reference evidence="3 4" key="1">
    <citation type="submission" date="2020-08" db="EMBL/GenBank/DDBJ databases">
        <title>Genomic Encyclopedia of Type Strains, Phase IV (KMG-IV): sequencing the most valuable type-strain genomes for metagenomic binning, comparative biology and taxonomic classification.</title>
        <authorList>
            <person name="Goeker M."/>
        </authorList>
    </citation>
    <scope>NUCLEOTIDE SEQUENCE [LARGE SCALE GENOMIC DNA]</scope>
    <source>
        <strain evidence="3 4">DSM 12141</strain>
    </source>
</reference>
<comment type="caution">
    <text evidence="3">The sequence shown here is derived from an EMBL/GenBank/DDBJ whole genome shotgun (WGS) entry which is preliminary data.</text>
</comment>
<accession>A0A7W9WNY7</accession>
<evidence type="ECO:0000256" key="1">
    <source>
        <dbReference type="SAM" id="MobiDB-lite"/>
    </source>
</evidence>
<dbReference type="Proteomes" id="UP000541136">
    <property type="component" value="Unassembled WGS sequence"/>
</dbReference>
<evidence type="ECO:0000313" key="3">
    <source>
        <dbReference type="EMBL" id="MBB6084276.1"/>
    </source>
</evidence>
<gene>
    <name evidence="3" type="ORF">HNR28_002321</name>
</gene>
<proteinExistence type="predicted"/>
<evidence type="ECO:0000313" key="4">
    <source>
        <dbReference type="Proteomes" id="UP000541136"/>
    </source>
</evidence>
<protein>
    <submittedName>
        <fullName evidence="3">Flp pilus assembly pilin Flp</fullName>
    </submittedName>
</protein>
<keyword evidence="2" id="KW-0812">Transmembrane</keyword>
<dbReference type="AlphaFoldDB" id="A0A7W9WNY7"/>